<protein>
    <submittedName>
        <fullName evidence="3">Uncharacterized protein</fullName>
    </submittedName>
</protein>
<feature type="region of interest" description="Disordered" evidence="1">
    <location>
        <begin position="13"/>
        <end position="36"/>
    </location>
</feature>
<comment type="caution">
    <text evidence="3">The sequence shown here is derived from an EMBL/GenBank/DDBJ whole genome shotgun (WGS) entry which is preliminary data.</text>
</comment>
<dbReference type="AlphaFoldDB" id="A0A835HC15"/>
<gene>
    <name evidence="3" type="ORF">IFM89_015950</name>
</gene>
<feature type="compositionally biased region" description="Acidic residues" evidence="1">
    <location>
        <begin position="25"/>
        <end position="36"/>
    </location>
</feature>
<feature type="transmembrane region" description="Helical" evidence="2">
    <location>
        <begin position="76"/>
        <end position="99"/>
    </location>
</feature>
<dbReference type="Proteomes" id="UP000631114">
    <property type="component" value="Unassembled WGS sequence"/>
</dbReference>
<keyword evidence="2" id="KW-1133">Transmembrane helix</keyword>
<evidence type="ECO:0000313" key="3">
    <source>
        <dbReference type="EMBL" id="KAF9597121.1"/>
    </source>
</evidence>
<proteinExistence type="predicted"/>
<reference evidence="3 4" key="1">
    <citation type="submission" date="2020-10" db="EMBL/GenBank/DDBJ databases">
        <title>The Coptis chinensis genome and diversification of protoberbering-type alkaloids.</title>
        <authorList>
            <person name="Wang B."/>
            <person name="Shu S."/>
            <person name="Song C."/>
            <person name="Liu Y."/>
        </authorList>
    </citation>
    <scope>NUCLEOTIDE SEQUENCE [LARGE SCALE GENOMIC DNA]</scope>
    <source>
        <strain evidence="3">HL-2020</strain>
        <tissue evidence="3">Leaf</tissue>
    </source>
</reference>
<evidence type="ECO:0000313" key="4">
    <source>
        <dbReference type="Proteomes" id="UP000631114"/>
    </source>
</evidence>
<keyword evidence="2" id="KW-0472">Membrane</keyword>
<keyword evidence="2" id="KW-0812">Transmembrane</keyword>
<sequence length="116" mass="13583">MELVGAHKKALYGSTNFGTEKGGLDNEDVTNSDEENGNARRRYAIASNQDGMNYLKLKHNLFKKKRERERVNFHVYWKYLTIASEGAFVPIILVIWFCFNYFRFKQFLDGSIYSQI</sequence>
<name>A0A835HC15_9MAGN</name>
<evidence type="ECO:0000256" key="1">
    <source>
        <dbReference type="SAM" id="MobiDB-lite"/>
    </source>
</evidence>
<dbReference type="EMBL" id="JADFTS010000007">
    <property type="protein sequence ID" value="KAF9597121.1"/>
    <property type="molecule type" value="Genomic_DNA"/>
</dbReference>
<organism evidence="3 4">
    <name type="scientific">Coptis chinensis</name>
    <dbReference type="NCBI Taxonomy" id="261450"/>
    <lineage>
        <taxon>Eukaryota</taxon>
        <taxon>Viridiplantae</taxon>
        <taxon>Streptophyta</taxon>
        <taxon>Embryophyta</taxon>
        <taxon>Tracheophyta</taxon>
        <taxon>Spermatophyta</taxon>
        <taxon>Magnoliopsida</taxon>
        <taxon>Ranunculales</taxon>
        <taxon>Ranunculaceae</taxon>
        <taxon>Coptidoideae</taxon>
        <taxon>Coptis</taxon>
    </lineage>
</organism>
<accession>A0A835HC15</accession>
<evidence type="ECO:0000256" key="2">
    <source>
        <dbReference type="SAM" id="Phobius"/>
    </source>
</evidence>
<keyword evidence="4" id="KW-1185">Reference proteome</keyword>